<evidence type="ECO:0000313" key="2">
    <source>
        <dbReference type="EMBL" id="KAH7038241.1"/>
    </source>
</evidence>
<organism evidence="2 3">
    <name type="scientific">Microdochium trichocladiopsis</name>
    <dbReference type="NCBI Taxonomy" id="1682393"/>
    <lineage>
        <taxon>Eukaryota</taxon>
        <taxon>Fungi</taxon>
        <taxon>Dikarya</taxon>
        <taxon>Ascomycota</taxon>
        <taxon>Pezizomycotina</taxon>
        <taxon>Sordariomycetes</taxon>
        <taxon>Xylariomycetidae</taxon>
        <taxon>Xylariales</taxon>
        <taxon>Microdochiaceae</taxon>
        <taxon>Microdochium</taxon>
    </lineage>
</organism>
<dbReference type="Proteomes" id="UP000756346">
    <property type="component" value="Unassembled WGS sequence"/>
</dbReference>
<proteinExistence type="predicted"/>
<gene>
    <name evidence="2" type="ORF">B0I36DRAFT_359829</name>
</gene>
<comment type="caution">
    <text evidence="2">The sequence shown here is derived from an EMBL/GenBank/DDBJ whole genome shotgun (WGS) entry which is preliminary data.</text>
</comment>
<feature type="region of interest" description="Disordered" evidence="1">
    <location>
        <begin position="1"/>
        <end position="28"/>
    </location>
</feature>
<name>A0A9P8YFW9_9PEZI</name>
<dbReference type="AlphaFoldDB" id="A0A9P8YFW9"/>
<dbReference type="EMBL" id="JAGTJQ010000002">
    <property type="protein sequence ID" value="KAH7038241.1"/>
    <property type="molecule type" value="Genomic_DNA"/>
</dbReference>
<reference evidence="2" key="1">
    <citation type="journal article" date="2021" name="Nat. Commun.">
        <title>Genetic determinants of endophytism in the Arabidopsis root mycobiome.</title>
        <authorList>
            <person name="Mesny F."/>
            <person name="Miyauchi S."/>
            <person name="Thiergart T."/>
            <person name="Pickel B."/>
            <person name="Atanasova L."/>
            <person name="Karlsson M."/>
            <person name="Huettel B."/>
            <person name="Barry K.W."/>
            <person name="Haridas S."/>
            <person name="Chen C."/>
            <person name="Bauer D."/>
            <person name="Andreopoulos W."/>
            <person name="Pangilinan J."/>
            <person name="LaButti K."/>
            <person name="Riley R."/>
            <person name="Lipzen A."/>
            <person name="Clum A."/>
            <person name="Drula E."/>
            <person name="Henrissat B."/>
            <person name="Kohler A."/>
            <person name="Grigoriev I.V."/>
            <person name="Martin F.M."/>
            <person name="Hacquard S."/>
        </authorList>
    </citation>
    <scope>NUCLEOTIDE SEQUENCE</scope>
    <source>
        <strain evidence="2">MPI-CAGE-CH-0230</strain>
    </source>
</reference>
<dbReference type="RefSeq" id="XP_046017362.1">
    <property type="nucleotide sequence ID" value="XM_046158199.1"/>
</dbReference>
<evidence type="ECO:0000256" key="1">
    <source>
        <dbReference type="SAM" id="MobiDB-lite"/>
    </source>
</evidence>
<evidence type="ECO:0000313" key="3">
    <source>
        <dbReference type="Proteomes" id="UP000756346"/>
    </source>
</evidence>
<dbReference type="GeneID" id="70187745"/>
<protein>
    <submittedName>
        <fullName evidence="2">Uncharacterized protein</fullName>
    </submittedName>
</protein>
<keyword evidence="3" id="KW-1185">Reference proteome</keyword>
<sequence length="231" mass="26173">MNTPPPDDYPSFADEWSETDSSSGSSSLPECCEDGYLCCTGCFARYLSTEDWVSLQQLLYQDELHGASPHLLREKLYRLRDQQQLYFAFYPEGEDAGDDDAREDFQTWVRRNYPKSQDEQDESPWESPYSLPISATGMCDVDEAQAHDDERQEYRAILESALDEILQAGSRCETFWSEIPSMQTAHSGNRSAEVSKQGAELSLIDKYFEDRMNGLIPNPESPTGSDTDGIL</sequence>
<accession>A0A9P8YFW9</accession>